<dbReference type="PANTHER" id="PTHR11557:SF0">
    <property type="entry name" value="PORPHOBILINOGEN DEAMINASE"/>
    <property type="match status" value="1"/>
</dbReference>
<dbReference type="EC" id="2.5.1.61" evidence="8"/>
<dbReference type="InterPro" id="IPR036803">
    <property type="entry name" value="Porphobilinogen_deaminase_C_sf"/>
</dbReference>
<dbReference type="Proteomes" id="UP000285773">
    <property type="component" value="Unassembled WGS sequence"/>
</dbReference>
<dbReference type="PANTHER" id="PTHR11557">
    <property type="entry name" value="PORPHOBILINOGEN DEAMINASE"/>
    <property type="match status" value="1"/>
</dbReference>
<feature type="domain" description="Porphobilinogen deaminase C-terminal" evidence="10">
    <location>
        <begin position="230"/>
        <end position="271"/>
    </location>
</feature>
<comment type="similarity">
    <text evidence="3 8">Belongs to the HMBS family.</text>
</comment>
<dbReference type="Pfam" id="PF03900">
    <property type="entry name" value="Porphobil_deamC"/>
    <property type="match status" value="1"/>
</dbReference>
<dbReference type="Gene3D" id="3.30.160.40">
    <property type="entry name" value="Porphobilinogen deaminase, C-terminal domain"/>
    <property type="match status" value="1"/>
</dbReference>
<evidence type="ECO:0000256" key="5">
    <source>
        <dbReference type="ARBA" id="ARBA00022679"/>
    </source>
</evidence>
<evidence type="ECO:0000256" key="4">
    <source>
        <dbReference type="ARBA" id="ARBA00011245"/>
    </source>
</evidence>
<dbReference type="RefSeq" id="WP_118095005.1">
    <property type="nucleotide sequence ID" value="NZ_JADMUA010000003.1"/>
</dbReference>
<comment type="pathway">
    <text evidence="2">Porphyrin-containing compound metabolism; protoporphyrin-IX biosynthesis; coproporphyrinogen-III from 5-aminolevulinate: step 2/4.</text>
</comment>
<dbReference type="SUPFAM" id="SSF54782">
    <property type="entry name" value="Porphobilinogen deaminase (hydroxymethylbilane synthase), C-terminal domain"/>
    <property type="match status" value="1"/>
</dbReference>
<dbReference type="HAMAP" id="MF_00260">
    <property type="entry name" value="Porphobil_deam"/>
    <property type="match status" value="1"/>
</dbReference>
<reference evidence="11 12" key="1">
    <citation type="submission" date="2018-08" db="EMBL/GenBank/DDBJ databases">
        <title>A genome reference for cultivated species of the human gut microbiota.</title>
        <authorList>
            <person name="Zou Y."/>
            <person name="Xue W."/>
            <person name="Luo G."/>
        </authorList>
    </citation>
    <scope>NUCLEOTIDE SEQUENCE [LARGE SCALE GENOMIC DNA]</scope>
    <source>
        <strain evidence="11 12">AM33-3BH</strain>
    </source>
</reference>
<keyword evidence="5 8" id="KW-0808">Transferase</keyword>
<dbReference type="CDD" id="cd13646">
    <property type="entry name" value="PBP2_EcHMBS_like"/>
    <property type="match status" value="1"/>
</dbReference>
<dbReference type="FunFam" id="3.40.190.10:FF:000004">
    <property type="entry name" value="Porphobilinogen deaminase"/>
    <property type="match status" value="1"/>
</dbReference>
<evidence type="ECO:0000313" key="11">
    <source>
        <dbReference type="EMBL" id="RHC95637.1"/>
    </source>
</evidence>
<dbReference type="SUPFAM" id="SSF53850">
    <property type="entry name" value="Periplasmic binding protein-like II"/>
    <property type="match status" value="1"/>
</dbReference>
<dbReference type="PIRSF" id="PIRSF001438">
    <property type="entry name" value="4pyrrol_synth_OHMeBilane_synth"/>
    <property type="match status" value="1"/>
</dbReference>
<evidence type="ECO:0000256" key="2">
    <source>
        <dbReference type="ARBA" id="ARBA00004735"/>
    </source>
</evidence>
<dbReference type="FunFam" id="3.40.190.10:FF:000005">
    <property type="entry name" value="Porphobilinogen deaminase"/>
    <property type="match status" value="1"/>
</dbReference>
<proteinExistence type="inferred from homology"/>
<feature type="modified residue" description="S-(dipyrrolylmethanemethyl)cysteine" evidence="8">
    <location>
        <position position="245"/>
    </location>
</feature>
<evidence type="ECO:0000256" key="8">
    <source>
        <dbReference type="HAMAP-Rule" id="MF_00260"/>
    </source>
</evidence>
<dbReference type="PRINTS" id="PR00151">
    <property type="entry name" value="PORPHBDMNASE"/>
</dbReference>
<dbReference type="GO" id="GO:0005737">
    <property type="term" value="C:cytoplasm"/>
    <property type="evidence" value="ECO:0007669"/>
    <property type="project" value="UniProtKB-UniRule"/>
</dbReference>
<dbReference type="InterPro" id="IPR022418">
    <property type="entry name" value="Porphobilinogen_deaminase_C"/>
</dbReference>
<evidence type="ECO:0000259" key="10">
    <source>
        <dbReference type="Pfam" id="PF03900"/>
    </source>
</evidence>
<dbReference type="AlphaFoldDB" id="A0A414CKW6"/>
<comment type="function">
    <text evidence="1 8">Tetrapolymerization of the monopyrrole PBG into the hydroxymethylbilane pre-uroporphyrinogen in several discrete steps.</text>
</comment>
<feature type="domain" description="Porphobilinogen deaminase N-terminal" evidence="9">
    <location>
        <begin position="4"/>
        <end position="216"/>
    </location>
</feature>
<dbReference type="EMBL" id="QSIO01000001">
    <property type="protein sequence ID" value="RHC95637.1"/>
    <property type="molecule type" value="Genomic_DNA"/>
</dbReference>
<evidence type="ECO:0000259" key="9">
    <source>
        <dbReference type="Pfam" id="PF01379"/>
    </source>
</evidence>
<sequence length="307" mass="34269">MRSIKVGTRKSQLAMTQTKMVVQRLKECHPEVDFELVPYKTQGDRLVHVSLQTIGGKGVFVKEIEQALLNKDIDIAIHSLKDVPSILVDGCTIGAIPEREDVRDCLIFREEGMTLTTLPQGAVVGTSSIRRQVQLQSLRSDLQFKPLRGNIDSRIRKLQEGECDAIVLAVAGLKRIGYLDQSPSLNIEFLDPNEFIPAVSQGALAVECREDDEEVLEILASIHDKEVENCIQLERSFLSLMNADCTFPVGAHAQYIDGHYHLETMLADAKDRCLYVALTSKDGSDLPKRALEQLIDKGALTDKWWEA</sequence>
<protein>
    <recommendedName>
        <fullName evidence="8">Porphobilinogen deaminase</fullName>
        <shortName evidence="8">PBG</shortName>
        <ecNumber evidence="8">2.5.1.61</ecNumber>
    </recommendedName>
    <alternativeName>
        <fullName evidence="8">Hydroxymethylbilane synthase</fullName>
        <shortName evidence="8">HMBS</shortName>
    </alternativeName>
    <alternativeName>
        <fullName evidence="8">Pre-uroporphyrinogen synthase</fullName>
    </alternativeName>
</protein>
<gene>
    <name evidence="8" type="primary">hemC</name>
    <name evidence="11" type="ORF">DW820_00410</name>
</gene>
<dbReference type="InterPro" id="IPR022417">
    <property type="entry name" value="Porphobilin_deaminase_N"/>
</dbReference>
<dbReference type="NCBIfam" id="TIGR00212">
    <property type="entry name" value="hemC"/>
    <property type="match status" value="1"/>
</dbReference>
<evidence type="ECO:0000256" key="7">
    <source>
        <dbReference type="ARBA" id="ARBA00048169"/>
    </source>
</evidence>
<comment type="subunit">
    <text evidence="4 8">Monomer.</text>
</comment>
<comment type="catalytic activity">
    <reaction evidence="7 8">
        <text>4 porphobilinogen + H2O = hydroxymethylbilane + 4 NH4(+)</text>
        <dbReference type="Rhea" id="RHEA:13185"/>
        <dbReference type="ChEBI" id="CHEBI:15377"/>
        <dbReference type="ChEBI" id="CHEBI:28938"/>
        <dbReference type="ChEBI" id="CHEBI:57845"/>
        <dbReference type="ChEBI" id="CHEBI:58126"/>
        <dbReference type="EC" id="2.5.1.61"/>
    </reaction>
</comment>
<accession>A0A414CKW6</accession>
<dbReference type="Gene3D" id="3.40.190.10">
    <property type="entry name" value="Periplasmic binding protein-like II"/>
    <property type="match status" value="2"/>
</dbReference>
<evidence type="ECO:0000256" key="1">
    <source>
        <dbReference type="ARBA" id="ARBA00002869"/>
    </source>
</evidence>
<dbReference type="Pfam" id="PF01379">
    <property type="entry name" value="Porphobil_deam"/>
    <property type="match status" value="1"/>
</dbReference>
<name>A0A414CKW6_STRPA</name>
<comment type="caution">
    <text evidence="11">The sequence shown here is derived from an EMBL/GenBank/DDBJ whole genome shotgun (WGS) entry which is preliminary data.</text>
</comment>
<evidence type="ECO:0000313" key="12">
    <source>
        <dbReference type="Proteomes" id="UP000285773"/>
    </source>
</evidence>
<dbReference type="GO" id="GO:0006782">
    <property type="term" value="P:protoporphyrinogen IX biosynthetic process"/>
    <property type="evidence" value="ECO:0007669"/>
    <property type="project" value="UniProtKB-UniRule"/>
</dbReference>
<evidence type="ECO:0000256" key="3">
    <source>
        <dbReference type="ARBA" id="ARBA00005638"/>
    </source>
</evidence>
<comment type="cofactor">
    <cofactor evidence="8">
        <name>dipyrromethane</name>
        <dbReference type="ChEBI" id="CHEBI:60342"/>
    </cofactor>
    <text evidence="8">Binds 1 dipyrromethane group covalently.</text>
</comment>
<evidence type="ECO:0000256" key="6">
    <source>
        <dbReference type="ARBA" id="ARBA00023244"/>
    </source>
</evidence>
<keyword evidence="6 8" id="KW-0627">Porphyrin biosynthesis</keyword>
<dbReference type="GO" id="GO:0004418">
    <property type="term" value="F:hydroxymethylbilane synthase activity"/>
    <property type="evidence" value="ECO:0007669"/>
    <property type="project" value="UniProtKB-UniRule"/>
</dbReference>
<organism evidence="11 12">
    <name type="scientific">Streptococcus parasanguinis</name>
    <dbReference type="NCBI Taxonomy" id="1318"/>
    <lineage>
        <taxon>Bacteria</taxon>
        <taxon>Bacillati</taxon>
        <taxon>Bacillota</taxon>
        <taxon>Bacilli</taxon>
        <taxon>Lactobacillales</taxon>
        <taxon>Streptococcaceae</taxon>
        <taxon>Streptococcus</taxon>
    </lineage>
</organism>
<dbReference type="InterPro" id="IPR000860">
    <property type="entry name" value="HemC"/>
</dbReference>
<comment type="miscellaneous">
    <text evidence="8">The porphobilinogen subunits are added to the dipyrromethane group.</text>
</comment>